<evidence type="ECO:0000313" key="2">
    <source>
        <dbReference type="EMBL" id="SVA79356.1"/>
    </source>
</evidence>
<organism evidence="2">
    <name type="scientific">marine metagenome</name>
    <dbReference type="NCBI Taxonomy" id="408172"/>
    <lineage>
        <taxon>unclassified sequences</taxon>
        <taxon>metagenomes</taxon>
        <taxon>ecological metagenomes</taxon>
    </lineage>
</organism>
<gene>
    <name evidence="2" type="ORF">METZ01_LOCUS132210</name>
</gene>
<dbReference type="InterPro" id="IPR045889">
    <property type="entry name" value="MES/HNL"/>
</dbReference>
<dbReference type="AlphaFoldDB" id="A0A381YQR0"/>
<evidence type="ECO:0000259" key="1">
    <source>
        <dbReference type="Pfam" id="PF12697"/>
    </source>
</evidence>
<name>A0A381YQR0_9ZZZZ</name>
<dbReference type="SUPFAM" id="SSF53474">
    <property type="entry name" value="alpha/beta-Hydrolases"/>
    <property type="match status" value="1"/>
</dbReference>
<dbReference type="PANTHER" id="PTHR10992">
    <property type="entry name" value="METHYLESTERASE FAMILY MEMBER"/>
    <property type="match status" value="1"/>
</dbReference>
<dbReference type="Pfam" id="PF12697">
    <property type="entry name" value="Abhydrolase_6"/>
    <property type="match status" value="1"/>
</dbReference>
<proteinExistence type="predicted"/>
<sequence>MATFVLVHGAWHGGWCWWKVEPLLRRSGNSVYSPSLTGMGERAHLARYIGPSAIDLDLHIKDVQGLLVSEGLEDVILVGHAYAGMVITGVAEICPQRINHLVYVNGVVPRDGEAMVDQLDAVRGPEFTTRIRAAIANGEGFLPPPSTADEIQRRWAIADPEDQSWVLPRLCPQPSASFAQPVRLGSSEAQDIPRSFILSSESGFDSVAESARQSNWGLHQLDTGHDPMITKPQDVAEILLKIAGGV</sequence>
<dbReference type="GO" id="GO:0080030">
    <property type="term" value="F:methyl indole-3-acetate esterase activity"/>
    <property type="evidence" value="ECO:0007669"/>
    <property type="project" value="TreeGrafter"/>
</dbReference>
<dbReference type="InterPro" id="IPR000073">
    <property type="entry name" value="AB_hydrolase_1"/>
</dbReference>
<accession>A0A381YQR0</accession>
<dbReference type="GO" id="GO:0080032">
    <property type="term" value="F:methyl jasmonate esterase activity"/>
    <property type="evidence" value="ECO:0007669"/>
    <property type="project" value="TreeGrafter"/>
</dbReference>
<dbReference type="InterPro" id="IPR029058">
    <property type="entry name" value="AB_hydrolase_fold"/>
</dbReference>
<dbReference type="Gene3D" id="3.40.50.1820">
    <property type="entry name" value="alpha/beta hydrolase"/>
    <property type="match status" value="1"/>
</dbReference>
<feature type="domain" description="AB hydrolase-1" evidence="1">
    <location>
        <begin position="4"/>
        <end position="237"/>
    </location>
</feature>
<protein>
    <recommendedName>
        <fullName evidence="1">AB hydrolase-1 domain-containing protein</fullName>
    </recommendedName>
</protein>
<dbReference type="PANTHER" id="PTHR10992:SF1086">
    <property type="entry name" value="AB HYDROLASE-1 DOMAIN-CONTAINING PROTEIN"/>
    <property type="match status" value="1"/>
</dbReference>
<dbReference type="EMBL" id="UINC01018823">
    <property type="protein sequence ID" value="SVA79356.1"/>
    <property type="molecule type" value="Genomic_DNA"/>
</dbReference>
<reference evidence="2" key="1">
    <citation type="submission" date="2018-05" db="EMBL/GenBank/DDBJ databases">
        <authorList>
            <person name="Lanie J.A."/>
            <person name="Ng W.-L."/>
            <person name="Kazmierczak K.M."/>
            <person name="Andrzejewski T.M."/>
            <person name="Davidsen T.M."/>
            <person name="Wayne K.J."/>
            <person name="Tettelin H."/>
            <person name="Glass J.I."/>
            <person name="Rusch D."/>
            <person name="Podicherti R."/>
            <person name="Tsui H.-C.T."/>
            <person name="Winkler M.E."/>
        </authorList>
    </citation>
    <scope>NUCLEOTIDE SEQUENCE</scope>
</reference>